<dbReference type="InterPro" id="IPR002656">
    <property type="entry name" value="Acyl_transf_3_dom"/>
</dbReference>
<reference evidence="4" key="1">
    <citation type="journal article" date="2019" name="Int. J. Syst. Evol. Microbiol.">
        <title>The Global Catalogue of Microorganisms (GCM) 10K type strain sequencing project: providing services to taxonomists for standard genome sequencing and annotation.</title>
        <authorList>
            <consortium name="The Broad Institute Genomics Platform"/>
            <consortium name="The Broad Institute Genome Sequencing Center for Infectious Disease"/>
            <person name="Wu L."/>
            <person name="Ma J."/>
        </authorList>
    </citation>
    <scope>NUCLEOTIDE SEQUENCE [LARGE SCALE GENOMIC DNA]</scope>
    <source>
        <strain evidence="4">KCTC 52607</strain>
    </source>
</reference>
<evidence type="ECO:0000313" key="4">
    <source>
        <dbReference type="Proteomes" id="UP001595456"/>
    </source>
</evidence>
<dbReference type="Proteomes" id="UP001595456">
    <property type="component" value="Unassembled WGS sequence"/>
</dbReference>
<dbReference type="EC" id="2.3.-.-" evidence="3"/>
<proteinExistence type="predicted"/>
<feature type="transmembrane region" description="Helical" evidence="1">
    <location>
        <begin position="75"/>
        <end position="94"/>
    </location>
</feature>
<feature type="domain" description="Acyltransferase 3" evidence="2">
    <location>
        <begin position="9"/>
        <end position="210"/>
    </location>
</feature>
<organism evidence="3 4">
    <name type="scientific">Alteraurantiacibacter palmitatis</name>
    <dbReference type="NCBI Taxonomy" id="2054628"/>
    <lineage>
        <taxon>Bacteria</taxon>
        <taxon>Pseudomonadati</taxon>
        <taxon>Pseudomonadota</taxon>
        <taxon>Alphaproteobacteria</taxon>
        <taxon>Sphingomonadales</taxon>
        <taxon>Erythrobacteraceae</taxon>
        <taxon>Alteraurantiacibacter</taxon>
    </lineage>
</organism>
<feature type="transmembrane region" description="Helical" evidence="1">
    <location>
        <begin position="34"/>
        <end position="54"/>
    </location>
</feature>
<protein>
    <submittedName>
        <fullName evidence="3">Acyltransferase family protein</fullName>
        <ecNumber evidence="3">2.3.-.-</ecNumber>
    </submittedName>
</protein>
<name>A0ABV7E7A7_9SPHN</name>
<keyword evidence="1" id="KW-1133">Transmembrane helix</keyword>
<dbReference type="PANTHER" id="PTHR23028:SF53">
    <property type="entry name" value="ACYL_TRANSF_3 DOMAIN-CONTAINING PROTEIN"/>
    <property type="match status" value="1"/>
</dbReference>
<dbReference type="Pfam" id="PF01757">
    <property type="entry name" value="Acyl_transf_3"/>
    <property type="match status" value="1"/>
</dbReference>
<gene>
    <name evidence="3" type="ORF">ACFODU_07740</name>
</gene>
<evidence type="ECO:0000256" key="1">
    <source>
        <dbReference type="SAM" id="Phobius"/>
    </source>
</evidence>
<accession>A0ABV7E7A7</accession>
<feature type="transmembrane region" description="Helical" evidence="1">
    <location>
        <begin position="12"/>
        <end position="28"/>
    </location>
</feature>
<keyword evidence="1" id="KW-0812">Transmembrane</keyword>
<evidence type="ECO:0000259" key="2">
    <source>
        <dbReference type="Pfam" id="PF01757"/>
    </source>
</evidence>
<dbReference type="GO" id="GO:0016746">
    <property type="term" value="F:acyltransferase activity"/>
    <property type="evidence" value="ECO:0007669"/>
    <property type="project" value="UniProtKB-KW"/>
</dbReference>
<keyword evidence="4" id="KW-1185">Reference proteome</keyword>
<dbReference type="EMBL" id="JBHRST010000009">
    <property type="protein sequence ID" value="MFC3097691.1"/>
    <property type="molecule type" value="Genomic_DNA"/>
</dbReference>
<keyword evidence="3" id="KW-0012">Acyltransferase</keyword>
<dbReference type="InterPro" id="IPR050879">
    <property type="entry name" value="Acyltransferase_3"/>
</dbReference>
<comment type="caution">
    <text evidence="3">The sequence shown here is derived from an EMBL/GenBank/DDBJ whole genome shotgun (WGS) entry which is preliminary data.</text>
</comment>
<feature type="transmembrane region" description="Helical" evidence="1">
    <location>
        <begin position="165"/>
        <end position="185"/>
    </location>
</feature>
<sequence>MASAAYRSDIDGLRCLAILPVVFNHAGFSAVPGGFIGVDIFFVISGFLITGILARELDENSFSIVRFYERRARRILPALFAVILACLIAGWIIMLPSEYVRLAKSAIATLLFVSNFWFWHAAGDYFGANVVFEPLLHTWSLAVEEQFYIIFPLLLWGLSRLPRRIWIAAIAIICLVSFALSVWLTSAYPTFSFYLLPSRAWELGLGALLALGLIPPPPRNSPSVAAPDCGVRRTCSDCWQYRSCR</sequence>
<keyword evidence="1" id="KW-0472">Membrane</keyword>
<keyword evidence="3" id="KW-0808">Transferase</keyword>
<dbReference type="RefSeq" id="WP_336925144.1">
    <property type="nucleotide sequence ID" value="NZ_JBANRO010000003.1"/>
</dbReference>
<feature type="transmembrane region" description="Helical" evidence="1">
    <location>
        <begin position="139"/>
        <end position="158"/>
    </location>
</feature>
<dbReference type="PANTHER" id="PTHR23028">
    <property type="entry name" value="ACETYLTRANSFERASE"/>
    <property type="match status" value="1"/>
</dbReference>
<evidence type="ECO:0000313" key="3">
    <source>
        <dbReference type="EMBL" id="MFC3097691.1"/>
    </source>
</evidence>